<evidence type="ECO:0000313" key="2">
    <source>
        <dbReference type="Proteomes" id="UP001145114"/>
    </source>
</evidence>
<name>A0ACC1HLK0_9FUNG</name>
<gene>
    <name evidence="1" type="primary">EAF3</name>
    <name evidence="1" type="ORF">EV182_000036</name>
</gene>
<keyword evidence="2" id="KW-1185">Reference proteome</keyword>
<accession>A0ACC1HLK0</accession>
<evidence type="ECO:0000313" key="1">
    <source>
        <dbReference type="EMBL" id="KAJ1676043.1"/>
    </source>
</evidence>
<organism evidence="1 2">
    <name type="scientific">Spiromyces aspiralis</name>
    <dbReference type="NCBI Taxonomy" id="68401"/>
    <lineage>
        <taxon>Eukaryota</taxon>
        <taxon>Fungi</taxon>
        <taxon>Fungi incertae sedis</taxon>
        <taxon>Zoopagomycota</taxon>
        <taxon>Kickxellomycotina</taxon>
        <taxon>Kickxellomycetes</taxon>
        <taxon>Kickxellales</taxon>
        <taxon>Kickxellaceae</taxon>
        <taxon>Spiromyces</taxon>
    </lineage>
</organism>
<dbReference type="EMBL" id="JAMZIH010005143">
    <property type="protein sequence ID" value="KAJ1676043.1"/>
    <property type="molecule type" value="Genomic_DNA"/>
</dbReference>
<protein>
    <submittedName>
        <fullName evidence="1">Esa1p-associated factor</fullName>
    </submittedName>
</protein>
<comment type="caution">
    <text evidence="1">The sequence shown here is derived from an EMBL/GenBank/DDBJ whole genome shotgun (WGS) entry which is preliminary data.</text>
</comment>
<sequence>MSKGVSKDEDHKKELSFRDGERILAYHGPLLYEAKVLKAEYWDGTDPEIPEIGPHYYVHYKGWKQTWDEWVDESRTLKWNEENLAKQKLLKQNALAAAAMAKKKAATPKRVSSSSQADSESIDGSKSGRKRTAGVSGADAAGSSKQGNADEKDSAAMRRPEIKVPIPNALKVLLVNDWEYITKDKLLVPLPRSPTVAQLLDNYRAYRREHHDSKRPKRDQDITDEIIEGLKLYFDKALGNLLLYRFERYQYQRMLQNHPSKPMSDIYGAEHLLRLFVQLPTLIAQTNMDDDAVAVLKEYLNDLMRQELPTSPYTHIMYMQKHSKALFSEEYENASPAYVSVAKAT</sequence>
<dbReference type="Proteomes" id="UP001145114">
    <property type="component" value="Unassembled WGS sequence"/>
</dbReference>
<proteinExistence type="predicted"/>
<reference evidence="1" key="1">
    <citation type="submission" date="2022-06" db="EMBL/GenBank/DDBJ databases">
        <title>Phylogenomic reconstructions and comparative analyses of Kickxellomycotina fungi.</title>
        <authorList>
            <person name="Reynolds N.K."/>
            <person name="Stajich J.E."/>
            <person name="Barry K."/>
            <person name="Grigoriev I.V."/>
            <person name="Crous P."/>
            <person name="Smith M.E."/>
        </authorList>
    </citation>
    <scope>NUCLEOTIDE SEQUENCE</scope>
    <source>
        <strain evidence="1">RSA 2271</strain>
    </source>
</reference>